<reference evidence="3" key="1">
    <citation type="submission" date="2017-09" db="EMBL/GenBank/DDBJ databases">
        <title>Depth-based differentiation of microbial function through sediment-hosted aquifers and enrichment of novel symbionts in the deep terrestrial subsurface.</title>
        <authorList>
            <person name="Probst A.J."/>
            <person name="Ladd B."/>
            <person name="Jarett J.K."/>
            <person name="Geller-Mcgrath D.E."/>
            <person name="Sieber C.M.K."/>
            <person name="Emerson J.B."/>
            <person name="Anantharaman K."/>
            <person name="Thomas B.C."/>
            <person name="Malmstrom R."/>
            <person name="Stieglmeier M."/>
            <person name="Klingl A."/>
            <person name="Woyke T."/>
            <person name="Ryan C.M."/>
            <person name="Banfield J.F."/>
        </authorList>
    </citation>
    <scope>NUCLEOTIDE SEQUENCE [LARGE SCALE GENOMIC DNA]</scope>
</reference>
<name>A0A2M6WGY7_9BACT</name>
<gene>
    <name evidence="2" type="ORF">COU12_00005</name>
</gene>
<keyword evidence="1" id="KW-0812">Transmembrane</keyword>
<sequence>MLVFLFTPKKVKGDRDLFFGLVVGLGFGLGFGLGVDLGVGLGFGLGFGLVIGLGVGLRFLFSNKLWASVFHWLG</sequence>
<dbReference type="Proteomes" id="UP000229530">
    <property type="component" value="Unassembled WGS sequence"/>
</dbReference>
<evidence type="ECO:0000313" key="3">
    <source>
        <dbReference type="Proteomes" id="UP000229530"/>
    </source>
</evidence>
<dbReference type="EMBL" id="PFBE01000001">
    <property type="protein sequence ID" value="PIT91996.1"/>
    <property type="molecule type" value="Genomic_DNA"/>
</dbReference>
<accession>A0A2M6WGY7</accession>
<organism evidence="2 3">
    <name type="scientific">Candidatus Jorgensenbacteria bacterium CG10_big_fil_rev_8_21_14_0_10_54_38</name>
    <dbReference type="NCBI Taxonomy" id="1974593"/>
    <lineage>
        <taxon>Bacteria</taxon>
        <taxon>Candidatus Joergenseniibacteriota</taxon>
    </lineage>
</organism>
<keyword evidence="1" id="KW-0472">Membrane</keyword>
<evidence type="ECO:0000313" key="2">
    <source>
        <dbReference type="EMBL" id="PIT91996.1"/>
    </source>
</evidence>
<dbReference type="AlphaFoldDB" id="A0A2M6WGY7"/>
<comment type="caution">
    <text evidence="2">The sequence shown here is derived from an EMBL/GenBank/DDBJ whole genome shotgun (WGS) entry which is preliminary data.</text>
</comment>
<keyword evidence="1" id="KW-1133">Transmembrane helix</keyword>
<feature type="transmembrane region" description="Helical" evidence="1">
    <location>
        <begin position="41"/>
        <end position="61"/>
    </location>
</feature>
<proteinExistence type="predicted"/>
<evidence type="ECO:0000256" key="1">
    <source>
        <dbReference type="SAM" id="Phobius"/>
    </source>
</evidence>
<feature type="non-terminal residue" evidence="2">
    <location>
        <position position="74"/>
    </location>
</feature>
<feature type="transmembrane region" description="Helical" evidence="1">
    <location>
        <begin position="17"/>
        <end position="35"/>
    </location>
</feature>
<protein>
    <submittedName>
        <fullName evidence="2">Uncharacterized protein</fullName>
    </submittedName>
</protein>